<organism evidence="3 4">
    <name type="scientific">Biomphalaria glabrata</name>
    <name type="common">Bloodfluke planorb</name>
    <name type="synonym">Freshwater snail</name>
    <dbReference type="NCBI Taxonomy" id="6526"/>
    <lineage>
        <taxon>Eukaryota</taxon>
        <taxon>Metazoa</taxon>
        <taxon>Spiralia</taxon>
        <taxon>Lophotrochozoa</taxon>
        <taxon>Mollusca</taxon>
        <taxon>Gastropoda</taxon>
        <taxon>Heterobranchia</taxon>
        <taxon>Euthyneura</taxon>
        <taxon>Panpulmonata</taxon>
        <taxon>Hygrophila</taxon>
        <taxon>Lymnaeoidea</taxon>
        <taxon>Planorbidae</taxon>
        <taxon>Biomphalaria</taxon>
    </lineage>
</organism>
<dbReference type="OMA" id="FIWRNFL"/>
<name>A0A9U8E8P9_BIOGL</name>
<sequence length="159" mass="18541">MAKRIGTFSRIFINLKNSLFSVKQKDTFVGSDKFGNMYFEKLGDEAHNLRASRYIKQKDPQNVDIPETPVEWEAWLRGRRKNPPSVEEIESNDIKRIQTKKRAEELERKFSGRKISEPSPSAKVITENIVPSQDRNPFPQYEEYELTPGEKYSSTDKIK</sequence>
<dbReference type="Proteomes" id="UP001165740">
    <property type="component" value="Chromosome 5"/>
</dbReference>
<dbReference type="KEGG" id="bgt:106064080"/>
<feature type="region of interest" description="Disordered" evidence="2">
    <location>
        <begin position="105"/>
        <end position="159"/>
    </location>
</feature>
<dbReference type="GeneID" id="106064080"/>
<proteinExistence type="inferred from homology"/>
<feature type="compositionally biased region" description="Basic and acidic residues" evidence="2">
    <location>
        <begin position="105"/>
        <end position="116"/>
    </location>
</feature>
<dbReference type="InterPro" id="IPR052618">
    <property type="entry name" value="ComplexI_NDUFA12"/>
</dbReference>
<evidence type="ECO:0000256" key="1">
    <source>
        <dbReference type="ARBA" id="ARBA00007355"/>
    </source>
</evidence>
<dbReference type="PANTHER" id="PTHR32470:SF2">
    <property type="entry name" value="NADH DEHYDROGENASE [UBIQUINONE] 1 ALPHA SUBCOMPLEX ASSEMBLY FACTOR 2"/>
    <property type="match status" value="1"/>
</dbReference>
<dbReference type="RefSeq" id="XP_013078032.2">
    <property type="nucleotide sequence ID" value="XM_013222578.2"/>
</dbReference>
<keyword evidence="3" id="KW-1185">Reference proteome</keyword>
<dbReference type="AlphaFoldDB" id="A0A9U8E8P9"/>
<accession>A0A9U8E8P9</accession>
<evidence type="ECO:0000313" key="3">
    <source>
        <dbReference type="Proteomes" id="UP001165740"/>
    </source>
</evidence>
<dbReference type="GO" id="GO:0045271">
    <property type="term" value="C:respiratory chain complex I"/>
    <property type="evidence" value="ECO:0007669"/>
    <property type="project" value="InterPro"/>
</dbReference>
<dbReference type="Pfam" id="PF05071">
    <property type="entry name" value="NDUFA12"/>
    <property type="match status" value="1"/>
</dbReference>
<dbReference type="GO" id="GO:0005739">
    <property type="term" value="C:mitochondrion"/>
    <property type="evidence" value="ECO:0007669"/>
    <property type="project" value="TreeGrafter"/>
</dbReference>
<dbReference type="OrthoDB" id="10255576at2759"/>
<comment type="similarity">
    <text evidence="1">Belongs to the complex I NDUFA12 subunit family.</text>
</comment>
<dbReference type="GO" id="GO:0032981">
    <property type="term" value="P:mitochondrial respiratory chain complex I assembly"/>
    <property type="evidence" value="ECO:0007669"/>
    <property type="project" value="TreeGrafter"/>
</dbReference>
<dbReference type="InterPro" id="IPR007763">
    <property type="entry name" value="NDUFA12"/>
</dbReference>
<evidence type="ECO:0000313" key="4">
    <source>
        <dbReference type="RefSeq" id="XP_013078032.2"/>
    </source>
</evidence>
<reference evidence="4" key="1">
    <citation type="submission" date="2025-08" db="UniProtKB">
        <authorList>
            <consortium name="RefSeq"/>
        </authorList>
    </citation>
    <scope>IDENTIFICATION</scope>
</reference>
<dbReference type="PANTHER" id="PTHR32470">
    <property type="entry name" value="ADH DEHYDROGENASE [UBIQUINONE] 1 ALPHA SUBCOMPLEX ASSEMBLY FACTOR 2"/>
    <property type="match status" value="1"/>
</dbReference>
<protein>
    <submittedName>
        <fullName evidence="4">NADH dehydrogenase [ubiquinone] 1 alpha subcomplex assembly factor 2-like</fullName>
    </submittedName>
</protein>
<gene>
    <name evidence="4" type="primary">LOC106064080</name>
</gene>
<evidence type="ECO:0000256" key="2">
    <source>
        <dbReference type="SAM" id="MobiDB-lite"/>
    </source>
</evidence>